<protein>
    <recommendedName>
        <fullName evidence="5">Peptidase</fullName>
    </recommendedName>
</protein>
<sequence length="332" mass="37183">MNKKTFILHDESVNTYGFRMLTSGANLEEFRKNPVMLLNHDDWKMPIGRWENIRIEGTQILADAVFDENDPRAVEVQQKVDTDFLRMASIGAWAQETSDAYDLMLPGQTSPTVTKWTAREASIVTIGANHNALALYDSKGNLVNMGSFLKPDNTPTATMEYTEVQENLFNNNDMGKLTQVLNLSDSASEADIVGKVNELIANNDRLQKENKTLADAIDAQKAEQKKKEQEQAVTLVDAAVKDGRIDAKGKESFLAMFDRDFNGAKAALEAIPTRQSVTAQIQSGAQRVDMGDWKSKTWDELDRAGKLTELKDNHPDIYAEKFEQRFGTKPNM</sequence>
<dbReference type="EMBL" id="AP014598">
    <property type="protein sequence ID" value="BAU19273.1"/>
    <property type="molecule type" value="Genomic_DNA"/>
</dbReference>
<evidence type="ECO:0000313" key="2">
    <source>
        <dbReference type="EMBL" id="BAU16641.1"/>
    </source>
</evidence>
<evidence type="ECO:0000313" key="3">
    <source>
        <dbReference type="EMBL" id="BAU19273.1"/>
    </source>
</evidence>
<keyword evidence="1" id="KW-0175">Coiled coil</keyword>
<organism evidence="2 4">
    <name type="scientific">Prevotella intermedia</name>
    <dbReference type="NCBI Taxonomy" id="28131"/>
    <lineage>
        <taxon>Bacteria</taxon>
        <taxon>Pseudomonadati</taxon>
        <taxon>Bacteroidota</taxon>
        <taxon>Bacteroidia</taxon>
        <taxon>Bacteroidales</taxon>
        <taxon>Prevotellaceae</taxon>
        <taxon>Prevotella</taxon>
    </lineage>
</organism>
<proteinExistence type="predicted"/>
<feature type="coiled-coil region" evidence="1">
    <location>
        <begin position="196"/>
        <end position="239"/>
    </location>
</feature>
<accession>A0A0S3UGJ6</accession>
<dbReference type="Proteomes" id="UP000217431">
    <property type="component" value="Chromosome I"/>
</dbReference>
<dbReference type="EMBL" id="AP014597">
    <property type="protein sequence ID" value="BAU16641.1"/>
    <property type="molecule type" value="Genomic_DNA"/>
</dbReference>
<dbReference type="Proteomes" id="UP000217431">
    <property type="component" value="Chromosome II"/>
</dbReference>
<reference evidence="2 4" key="1">
    <citation type="journal article" date="2016" name="DNA Res.">
        <title>The complete genome sequencing of Prevotella intermedia strain OMA14 and a subsequent fine-scale, intra-species genomic comparison reveal an unusual amplification of conjugative and mobile transposons and identify a novel Prevotella-lineage-specific repeat.</title>
        <authorList>
            <person name="Naito M."/>
            <person name="Ogura Y."/>
            <person name="Itoh T."/>
            <person name="Shoji M."/>
            <person name="Okamoto M."/>
            <person name="Hayashi T."/>
            <person name="Nakayama K."/>
        </authorList>
    </citation>
    <scope>NUCLEOTIDE SEQUENCE [LARGE SCALE GENOMIC DNA]</scope>
    <source>
        <strain evidence="2 4">OMA14</strain>
    </source>
</reference>
<dbReference type="AlphaFoldDB" id="A0A0S3UGJ6"/>
<dbReference type="RefSeq" id="WP_096404795.1">
    <property type="nucleotide sequence ID" value="NZ_AP014597.1"/>
</dbReference>
<name>A0A0S3UGJ6_PREIN</name>
<evidence type="ECO:0000256" key="1">
    <source>
        <dbReference type="SAM" id="Coils"/>
    </source>
</evidence>
<evidence type="ECO:0008006" key="5">
    <source>
        <dbReference type="Google" id="ProtNLM"/>
    </source>
</evidence>
<evidence type="ECO:0000313" key="4">
    <source>
        <dbReference type="Proteomes" id="UP000217431"/>
    </source>
</evidence>
<gene>
    <name evidence="2" type="ORF">PIOMA14_I_0132</name>
    <name evidence="3" type="ORF">PIOMA14_II_0769</name>
</gene>